<evidence type="ECO:0008006" key="5">
    <source>
        <dbReference type="Google" id="ProtNLM"/>
    </source>
</evidence>
<sequence>MKFCGAILVFFILGLTPAFAQKVTIRAGEHQGFSRLVFNLPNRTEWSIDDFGDGFILRFDETALVLDTSTVFAKLDKNRITTVKTAKSSSSVYVEFACVCRIETFWHGRSRLVVDVIDIERAEAAHFVPSRNPNQSLDINPKTVPGMRLPAERTSRTARLFETTMGLDETAVSQNQSASESEARVAAISKTNKELLRSLARAATQGLLTAKNALKVEKQQKENTVKPTDGRDPEDNQEDRNKNLNPADSVSVNAITSIDRDFLAGLEILGSKETISECLAQDRVDVGSWVDDVSFSQRIGPLRIELTNELDRPNMKATESLVRSYLYFGFGLEALSVQANASFSEDDRAIYATIAAIMDGDPVPVPSVFQNQLTCDGAAALWAALSRPSLSSDLDANLDAILFSFSELPRHLRAHLGPTLSGLFLNAGFVEESAHVLRILERVEETKNPEEMLAKAEHFAATGEAELATEHFGTVVESDSRPSASALVKMIEVMLERGEVIPRDIADLAGAYAYERQYHDLGPAITRVHILALASSGDFAAAFQVLEATEQLPMSSANGIRAELADILASSGDQFETLRFALSGQLGEAQNLTPETAYGIAKTLKTMRFYEAALLYLNRSFPKTLQRNARLLRSEISLAQDNPRSAEAALLGLDGQDVNVLRAHAKSMLGHHDQAVALYQSAGMASAALREAWLAREWDRLPEESGVFGAVANLYDGPEPPVDEGQLAQSSALIDTASNSRTAIEAMLSAVPRLQETNP</sequence>
<evidence type="ECO:0000313" key="4">
    <source>
        <dbReference type="Proteomes" id="UP001281305"/>
    </source>
</evidence>
<protein>
    <recommendedName>
        <fullName evidence="5">Tetratricopeptide repeat protein</fullName>
    </recommendedName>
</protein>
<feature type="signal peptide" evidence="2">
    <location>
        <begin position="1"/>
        <end position="20"/>
    </location>
</feature>
<feature type="chain" id="PRO_5047117879" description="Tetratricopeptide repeat protein" evidence="2">
    <location>
        <begin position="21"/>
        <end position="759"/>
    </location>
</feature>
<keyword evidence="4" id="KW-1185">Reference proteome</keyword>
<feature type="region of interest" description="Disordered" evidence="1">
    <location>
        <begin position="214"/>
        <end position="248"/>
    </location>
</feature>
<keyword evidence="2" id="KW-0732">Signal</keyword>
<reference evidence="3 4" key="1">
    <citation type="submission" date="2024-02" db="EMBL/GenBank/DDBJ databases">
        <title>Roseovarius strain W115 nov., isolated from a marine algae.</title>
        <authorList>
            <person name="Lee M.W."/>
            <person name="Lee J.K."/>
            <person name="Kim J.M."/>
            <person name="Choi D.G."/>
            <person name="Baek J.H."/>
            <person name="Bayburt H."/>
            <person name="Jung J.J."/>
            <person name="Han D.M."/>
            <person name="Jeon C.O."/>
        </authorList>
    </citation>
    <scope>NUCLEOTIDE SEQUENCE [LARGE SCALE GENOMIC DNA]</scope>
    <source>
        <strain evidence="3 4">W115</strain>
    </source>
</reference>
<accession>A0ABZ2TIX0</accession>
<gene>
    <name evidence="3" type="ORF">RZS32_007480</name>
</gene>
<dbReference type="EMBL" id="CP146606">
    <property type="protein sequence ID" value="WYK19685.1"/>
    <property type="molecule type" value="Genomic_DNA"/>
</dbReference>
<evidence type="ECO:0000313" key="3">
    <source>
        <dbReference type="EMBL" id="WYK19685.1"/>
    </source>
</evidence>
<evidence type="ECO:0000256" key="2">
    <source>
        <dbReference type="SAM" id="SignalP"/>
    </source>
</evidence>
<feature type="compositionally biased region" description="Basic and acidic residues" evidence="1">
    <location>
        <begin position="214"/>
        <end position="242"/>
    </location>
</feature>
<dbReference type="RefSeq" id="WP_317056392.1">
    <property type="nucleotide sequence ID" value="NZ_CP146606.1"/>
</dbReference>
<name>A0ABZ2TIX0_9RHOB</name>
<organism evidence="3 4">
    <name type="scientific">Roseovarius rhodophyticola</name>
    <dbReference type="NCBI Taxonomy" id="3080827"/>
    <lineage>
        <taxon>Bacteria</taxon>
        <taxon>Pseudomonadati</taxon>
        <taxon>Pseudomonadota</taxon>
        <taxon>Alphaproteobacteria</taxon>
        <taxon>Rhodobacterales</taxon>
        <taxon>Roseobacteraceae</taxon>
        <taxon>Roseovarius</taxon>
    </lineage>
</organism>
<evidence type="ECO:0000256" key="1">
    <source>
        <dbReference type="SAM" id="MobiDB-lite"/>
    </source>
</evidence>
<proteinExistence type="predicted"/>
<dbReference type="Proteomes" id="UP001281305">
    <property type="component" value="Chromosome"/>
</dbReference>